<dbReference type="STRING" id="1423734.FC83_GL001260"/>
<dbReference type="GO" id="GO:0006865">
    <property type="term" value="P:amino acid transport"/>
    <property type="evidence" value="ECO:0007669"/>
    <property type="project" value="UniProtKB-KW"/>
</dbReference>
<dbReference type="AlphaFoldDB" id="A0A0R1XZG2"/>
<keyword evidence="3" id="KW-0547">Nucleotide-binding</keyword>
<organism evidence="7 8">
    <name type="scientific">Agrilactobacillus composti DSM 18527 = JCM 14202</name>
    <dbReference type="NCBI Taxonomy" id="1423734"/>
    <lineage>
        <taxon>Bacteria</taxon>
        <taxon>Bacillati</taxon>
        <taxon>Bacillota</taxon>
        <taxon>Bacilli</taxon>
        <taxon>Lactobacillales</taxon>
        <taxon>Lactobacillaceae</taxon>
        <taxon>Agrilactobacillus</taxon>
    </lineage>
</organism>
<name>A0A0R1XZG2_9LACO</name>
<dbReference type="PROSITE" id="PS00211">
    <property type="entry name" value="ABC_TRANSPORTER_1"/>
    <property type="match status" value="1"/>
</dbReference>
<keyword evidence="4 7" id="KW-0067">ATP-binding</keyword>
<dbReference type="FunFam" id="3.40.50.300:FF:000032">
    <property type="entry name" value="Export ABC transporter ATP-binding protein"/>
    <property type="match status" value="1"/>
</dbReference>
<dbReference type="InterPro" id="IPR003593">
    <property type="entry name" value="AAA+_ATPase"/>
</dbReference>
<keyword evidence="8" id="KW-1185">Reference proteome</keyword>
<dbReference type="GO" id="GO:0098796">
    <property type="term" value="C:membrane protein complex"/>
    <property type="evidence" value="ECO:0007669"/>
    <property type="project" value="UniProtKB-ARBA"/>
</dbReference>
<dbReference type="GO" id="GO:0022857">
    <property type="term" value="F:transmembrane transporter activity"/>
    <property type="evidence" value="ECO:0007669"/>
    <property type="project" value="UniProtKB-ARBA"/>
</dbReference>
<dbReference type="InterPro" id="IPR027417">
    <property type="entry name" value="P-loop_NTPase"/>
</dbReference>
<evidence type="ECO:0000256" key="3">
    <source>
        <dbReference type="ARBA" id="ARBA00022741"/>
    </source>
</evidence>
<dbReference type="Pfam" id="PF00005">
    <property type="entry name" value="ABC_tran"/>
    <property type="match status" value="1"/>
</dbReference>
<dbReference type="Proteomes" id="UP000051236">
    <property type="component" value="Unassembled WGS sequence"/>
</dbReference>
<evidence type="ECO:0000313" key="8">
    <source>
        <dbReference type="Proteomes" id="UP000051236"/>
    </source>
</evidence>
<dbReference type="PANTHER" id="PTHR42798">
    <property type="entry name" value="LIPOPROTEIN-RELEASING SYSTEM ATP-BINDING PROTEIN LOLD"/>
    <property type="match status" value="1"/>
</dbReference>
<dbReference type="SMART" id="SM00382">
    <property type="entry name" value="AAA"/>
    <property type="match status" value="1"/>
</dbReference>
<accession>A0A0R1XZG2</accession>
<protein>
    <submittedName>
        <fullName evidence="7">ABC transporter ATP-binding protein</fullName>
    </submittedName>
</protein>
<comment type="caution">
    <text evidence="7">The sequence shown here is derived from an EMBL/GenBank/DDBJ whole genome shotgun (WGS) entry which is preliminary data.</text>
</comment>
<dbReference type="InterPro" id="IPR017871">
    <property type="entry name" value="ABC_transporter-like_CS"/>
</dbReference>
<dbReference type="PATRIC" id="fig|1423734.3.peg.1273"/>
<proteinExistence type="inferred from homology"/>
<evidence type="ECO:0000313" key="7">
    <source>
        <dbReference type="EMBL" id="KRM35133.1"/>
    </source>
</evidence>
<gene>
    <name evidence="7" type="ORF">FC83_GL001260</name>
</gene>
<dbReference type="GO" id="GO:0016887">
    <property type="term" value="F:ATP hydrolysis activity"/>
    <property type="evidence" value="ECO:0007669"/>
    <property type="project" value="InterPro"/>
</dbReference>
<keyword evidence="5" id="KW-0029">Amino-acid transport</keyword>
<dbReference type="InterPro" id="IPR003439">
    <property type="entry name" value="ABC_transporter-like_ATP-bd"/>
</dbReference>
<dbReference type="InterPro" id="IPR017911">
    <property type="entry name" value="MacB-like_ATP-bd"/>
</dbReference>
<evidence type="ECO:0000256" key="4">
    <source>
        <dbReference type="ARBA" id="ARBA00022840"/>
    </source>
</evidence>
<evidence type="ECO:0000256" key="1">
    <source>
        <dbReference type="ARBA" id="ARBA00005417"/>
    </source>
</evidence>
<sequence length="221" mass="24406">MNKYYQNGANKFHVLKNINLQINAGEFVSIMGPSGAGKTSLINVLGFIDHQFEGTYEFDGQVYETSDDATLSRLRNQSVGFVFQNFKLITNNTILENVELPLLYGGMSKKEAKPIVEKALERVGLPNSANKIPNELSGGQQQRVAIARAIVHQPKFILADEPTGALDSKTAADIMAIFKELNEAEHTTILVVTHDKHVAEYGQRLVQIFDGAITDDKQVKS</sequence>
<keyword evidence="2" id="KW-0813">Transport</keyword>
<dbReference type="SUPFAM" id="SSF52540">
    <property type="entry name" value="P-loop containing nucleoside triphosphate hydrolases"/>
    <property type="match status" value="1"/>
</dbReference>
<evidence type="ECO:0000259" key="6">
    <source>
        <dbReference type="PROSITE" id="PS50893"/>
    </source>
</evidence>
<dbReference type="PROSITE" id="PS50893">
    <property type="entry name" value="ABC_TRANSPORTER_2"/>
    <property type="match status" value="1"/>
</dbReference>
<dbReference type="eggNOG" id="COG1136">
    <property type="taxonomic scope" value="Bacteria"/>
</dbReference>
<reference evidence="7 8" key="1">
    <citation type="journal article" date="2015" name="Genome Announc.">
        <title>Expanding the biotechnology potential of lactobacilli through comparative genomics of 213 strains and associated genera.</title>
        <authorList>
            <person name="Sun Z."/>
            <person name="Harris H.M."/>
            <person name="McCann A."/>
            <person name="Guo C."/>
            <person name="Argimon S."/>
            <person name="Zhang W."/>
            <person name="Yang X."/>
            <person name="Jeffery I.B."/>
            <person name="Cooney J.C."/>
            <person name="Kagawa T.F."/>
            <person name="Liu W."/>
            <person name="Song Y."/>
            <person name="Salvetti E."/>
            <person name="Wrobel A."/>
            <person name="Rasinkangas P."/>
            <person name="Parkhill J."/>
            <person name="Rea M.C."/>
            <person name="O'Sullivan O."/>
            <person name="Ritari J."/>
            <person name="Douillard F.P."/>
            <person name="Paul Ross R."/>
            <person name="Yang R."/>
            <person name="Briner A.E."/>
            <person name="Felis G.E."/>
            <person name="de Vos W.M."/>
            <person name="Barrangou R."/>
            <person name="Klaenhammer T.R."/>
            <person name="Caufield P.W."/>
            <person name="Cui Y."/>
            <person name="Zhang H."/>
            <person name="O'Toole P.W."/>
        </authorList>
    </citation>
    <scope>NUCLEOTIDE SEQUENCE [LARGE SCALE GENOMIC DNA]</scope>
    <source>
        <strain evidence="7 8">DSM 18527</strain>
    </source>
</reference>
<comment type="similarity">
    <text evidence="1">Belongs to the ABC transporter superfamily.</text>
</comment>
<dbReference type="EMBL" id="AZGA01000016">
    <property type="protein sequence ID" value="KRM35133.1"/>
    <property type="molecule type" value="Genomic_DNA"/>
</dbReference>
<evidence type="ECO:0000256" key="5">
    <source>
        <dbReference type="ARBA" id="ARBA00022970"/>
    </source>
</evidence>
<dbReference type="Gene3D" id="3.40.50.300">
    <property type="entry name" value="P-loop containing nucleotide triphosphate hydrolases"/>
    <property type="match status" value="1"/>
</dbReference>
<feature type="domain" description="ABC transporter" evidence="6">
    <location>
        <begin position="3"/>
        <end position="221"/>
    </location>
</feature>
<dbReference type="GO" id="GO:0005524">
    <property type="term" value="F:ATP binding"/>
    <property type="evidence" value="ECO:0007669"/>
    <property type="project" value="UniProtKB-KW"/>
</dbReference>
<evidence type="ECO:0000256" key="2">
    <source>
        <dbReference type="ARBA" id="ARBA00022448"/>
    </source>
</evidence>
<dbReference type="PANTHER" id="PTHR42798:SF2">
    <property type="entry name" value="ABC TRANSPORTER ATP-BINDING PROTEIN MG467-RELATED"/>
    <property type="match status" value="1"/>
</dbReference>
<dbReference type="CDD" id="cd03255">
    <property type="entry name" value="ABC_MJ0796_LolCDE_FtsE"/>
    <property type="match status" value="1"/>
</dbReference>